<dbReference type="InterPro" id="IPR011051">
    <property type="entry name" value="RmlC_Cupin_sf"/>
</dbReference>
<evidence type="ECO:0000313" key="1">
    <source>
        <dbReference type="EMBL" id="WPC72844.1"/>
    </source>
</evidence>
<evidence type="ECO:0000313" key="2">
    <source>
        <dbReference type="Proteomes" id="UP001304071"/>
    </source>
</evidence>
<name>A0ABZ0Q8W6_9VIBR</name>
<accession>A0ABZ0Q8W6</accession>
<dbReference type="Proteomes" id="UP001304071">
    <property type="component" value="Chromosome 1"/>
</dbReference>
<reference evidence="1 2" key="1">
    <citation type="submission" date="2023-11" db="EMBL/GenBank/DDBJ databases">
        <title>Plant-associative lifestyle of Vibrio porteresiae and its evolutionary dynamics.</title>
        <authorList>
            <person name="Rameshkumar N."/>
            <person name="Kirti K."/>
        </authorList>
    </citation>
    <scope>NUCLEOTIDE SEQUENCE [LARGE SCALE GENOMIC DNA]</scope>
    <source>
        <strain evidence="1 2">MSSRF30</strain>
    </source>
</reference>
<sequence length="117" mass="13254">MEDIGIPFQTIDWSSIPKQEHYGTHGIAYWQTVQFPGLRVRIVEYTAGYLADHWCQKGHIVYCLEGKVVNEQENGESCVLTPGMSYIVSDDLSSHRSVTEHGVKLLIIDGDFLKLDK</sequence>
<keyword evidence="2" id="KW-1185">Reference proteome</keyword>
<gene>
    <name evidence="1" type="ORF">R8Z52_11990</name>
</gene>
<dbReference type="InterPro" id="IPR047713">
    <property type="entry name" value="DHCW_cupin"/>
</dbReference>
<dbReference type="EMBL" id="CP138203">
    <property type="protein sequence ID" value="WPC72844.1"/>
    <property type="molecule type" value="Genomic_DNA"/>
</dbReference>
<dbReference type="NCBIfam" id="NF038084">
    <property type="entry name" value="DHCW_cupin"/>
    <property type="match status" value="1"/>
</dbReference>
<organism evidence="1 2">
    <name type="scientific">Vibrio porteresiae DSM 19223</name>
    <dbReference type="NCBI Taxonomy" id="1123496"/>
    <lineage>
        <taxon>Bacteria</taxon>
        <taxon>Pseudomonadati</taxon>
        <taxon>Pseudomonadota</taxon>
        <taxon>Gammaproteobacteria</taxon>
        <taxon>Vibrionales</taxon>
        <taxon>Vibrionaceae</taxon>
        <taxon>Vibrio</taxon>
    </lineage>
</organism>
<dbReference type="RefSeq" id="WP_261892638.1">
    <property type="nucleotide sequence ID" value="NZ_AP024895.1"/>
</dbReference>
<proteinExistence type="predicted"/>
<protein>
    <submittedName>
        <fullName evidence="1">DHCW motif cupin fold protein</fullName>
    </submittedName>
</protein>
<dbReference type="SUPFAM" id="SSF51182">
    <property type="entry name" value="RmlC-like cupins"/>
    <property type="match status" value="1"/>
</dbReference>